<keyword evidence="10" id="KW-0479">Metal-binding</keyword>
<dbReference type="InterPro" id="IPR007419">
    <property type="entry name" value="BFD-like_2Fe2S-bd_dom"/>
</dbReference>
<feature type="domain" description="Cytochrome b5 heme-binding" evidence="17">
    <location>
        <begin position="126"/>
        <end position="197"/>
    </location>
</feature>
<keyword evidence="14" id="KW-0411">Iron-sulfur</keyword>
<dbReference type="InterPro" id="IPR012748">
    <property type="entry name" value="Rieske-like_NirD"/>
</dbReference>
<keyword evidence="7" id="KW-0349">Heme</keyword>
<dbReference type="SUPFAM" id="SSF56014">
    <property type="entry name" value="Nitrite and sulphite reductase 4Fe-4S domain-like"/>
    <property type="match status" value="1"/>
</dbReference>
<evidence type="ECO:0000256" key="4">
    <source>
        <dbReference type="ARBA" id="ARBA00005096"/>
    </source>
</evidence>
<dbReference type="GO" id="GO:0008942">
    <property type="term" value="F:nitrite reductase [NAD(P)H] activity"/>
    <property type="evidence" value="ECO:0007669"/>
    <property type="project" value="InterPro"/>
</dbReference>
<name>A0A813DEK0_POLGL</name>
<dbReference type="NCBIfam" id="TIGR02374">
    <property type="entry name" value="nitri_red_nirB"/>
    <property type="match status" value="1"/>
</dbReference>
<evidence type="ECO:0000313" key="19">
    <source>
        <dbReference type="EMBL" id="CAE8585233.1"/>
    </source>
</evidence>
<keyword evidence="12" id="KW-0560">Oxidoreductase</keyword>
<dbReference type="InterPro" id="IPR041854">
    <property type="entry name" value="BFD-like_2Fe2S-bd_dom_sf"/>
</dbReference>
<evidence type="ECO:0000256" key="16">
    <source>
        <dbReference type="ARBA" id="ARBA00034078"/>
    </source>
</evidence>
<keyword evidence="8" id="KW-0285">Flavoprotein</keyword>
<evidence type="ECO:0000256" key="9">
    <source>
        <dbReference type="ARBA" id="ARBA00022714"/>
    </source>
</evidence>
<dbReference type="PROSITE" id="PS00191">
    <property type="entry name" value="CYTOCHROME_B5_1"/>
    <property type="match status" value="1"/>
</dbReference>
<sequence length="1329" mass="145197">MAMMSALKSESEPVDYEEGLRTAKGDWYIKDIAKPVELAFKGQDIVSTQCFAGEPLTGTPRSGPHFEMDVKMGGFPLVATMRKKGTSTYLMFFSSGMLWSKGSPLTTAATSAPNGLVGAAVGQPMSEVKKHNTKESAWVVLHGQVYDLTAFLGDHPGGEEVVLQWAGKDATKFWSAIHKKDWIKEYTKPEWCLGPVGPEPANEQLKEKDDEIKTLRAEISRLSSIPTKPSQGLQDAFRAADAAKLASSSVAAPDKPPAVEAADRVKLEGRRVVVIGHGPVGHDFVVKLVGMVGDGALDITVLGEEPRMAYDRVHLTEYFEHHDPSKLSMCDQGWFNDHKVSCSINARVEKIDRELRCISVRDTKTGSVKEMPYDACVMATGSYPFVPPMTNLTTETLGVFVYRTIEDLEGMTLWAKKAKRCAVIGGGLLGLEAAKAAFDLGVETHVLEVANYLMPTQLEEGGGKALQKMIAEMNIKVHTGVRIKSIEVEKGTLLGVRLTDSELTEETLLDFDMLVVSAGIRARDELARDCGVAVGARGGVVVDSRMRSSDPHIFAIGEVASYQGMCYGLIAPGWDQATVLAKNFEDATWGLKGSGGTSTPAGEPPLYEGSDLSTKLKLLGVDVASFGSNLDFWFQRQFDDSNASKLGLTSTLQVDPFTGLYRKLIFSTETKKLMGGLLVGNADDYFNLVTLSKQDDLGKKMPQDLFMGGGGGDQDVGELSDDTVVCLCQKVTKKDIFDAVKEQDCCTIPDLKRCTTAGLGCGGCILNTGFIPKLLKTALEECGKKMFTGISPLFPFTRQELFQIIKVKELKTWEEVVEHCGREGKIADVSKAMSGDEVCKPVVASILASLWQENPTKDGLRQLQDTNDRFLGNIQRSGQYSVIPRVPGGEITADELILLGTVAKKYNLWTKVTGAQRIGLFGANVWQLPDIWEDVVYGKSSFTSSDGKVSVSVETPGMESGHAYGKALRAVKTCVGTSWCRFGLLDSVGVGNRLEQRYKGFRAPHKWKMGVSGCMRECAEAQGKDIGLVAANDGWNLYVGGNHGTSPKHATLFMSALTDDEAIKYIDRIMMYYTFTSGPLTRTSKWLEGLEGGIEHLRDVVVDDKLNLCAELDERMAAQVDTFECEWKKVVDTPALRKQFRQFVNTDDKKYGDLEWEPSRRQHKIMVEDLPTVIGPAKINKDQADATWRWLDVGHTDDYATNSGGAAKVSKTELAIFQHKAMGKWYATQNSCPHKQLQVLSRGMIGMQGDTPKVACPIHKNTYNLETGKGISNAGLNVAAFDVKVEAGRVLVHLPPDEVLDKALAREDPNGNAEAECGSGCKLPENLDW</sequence>
<gene>
    <name evidence="19" type="ORF">PGLA1383_LOCUS4144</name>
</gene>
<dbReference type="InterPro" id="IPR001199">
    <property type="entry name" value="Cyt_B5-like_heme/steroid-bd"/>
</dbReference>
<keyword evidence="15" id="KW-0534">Nitrate assimilation</keyword>
<evidence type="ECO:0000256" key="8">
    <source>
        <dbReference type="ARBA" id="ARBA00022630"/>
    </source>
</evidence>
<dbReference type="PROSITE" id="PS00365">
    <property type="entry name" value="NIR_SIR"/>
    <property type="match status" value="1"/>
</dbReference>
<comment type="similarity">
    <text evidence="5">Belongs to the nitrite and sulfite reductase 4Fe-4S domain family.</text>
</comment>
<comment type="cofactor">
    <cofactor evidence="1">
        <name>siroheme</name>
        <dbReference type="ChEBI" id="CHEBI:60052"/>
    </cofactor>
</comment>
<proteinExistence type="inferred from homology"/>
<evidence type="ECO:0000259" key="17">
    <source>
        <dbReference type="PROSITE" id="PS50255"/>
    </source>
</evidence>
<dbReference type="Gene3D" id="3.10.120.10">
    <property type="entry name" value="Cytochrome b5-like heme/steroid binding domain"/>
    <property type="match status" value="1"/>
</dbReference>
<dbReference type="InterPro" id="IPR036922">
    <property type="entry name" value="Rieske_2Fe-2S_sf"/>
</dbReference>
<dbReference type="Pfam" id="PF01077">
    <property type="entry name" value="NIR_SIR"/>
    <property type="match status" value="1"/>
</dbReference>
<dbReference type="InterPro" id="IPR036188">
    <property type="entry name" value="FAD/NAD-bd_sf"/>
</dbReference>
<keyword evidence="9" id="KW-0001">2Fe-2S</keyword>
<comment type="cofactor">
    <cofactor evidence="16">
        <name>[2Fe-2S] cluster</name>
        <dbReference type="ChEBI" id="CHEBI:190135"/>
    </cofactor>
</comment>
<organism evidence="19 20">
    <name type="scientific">Polarella glacialis</name>
    <name type="common">Dinoflagellate</name>
    <dbReference type="NCBI Taxonomy" id="89957"/>
    <lineage>
        <taxon>Eukaryota</taxon>
        <taxon>Sar</taxon>
        <taxon>Alveolata</taxon>
        <taxon>Dinophyceae</taxon>
        <taxon>Suessiales</taxon>
        <taxon>Suessiaceae</taxon>
        <taxon>Polarella</taxon>
    </lineage>
</organism>
<evidence type="ECO:0000256" key="13">
    <source>
        <dbReference type="ARBA" id="ARBA00023004"/>
    </source>
</evidence>
<comment type="cofactor">
    <cofactor evidence="3">
        <name>FAD</name>
        <dbReference type="ChEBI" id="CHEBI:57692"/>
    </cofactor>
</comment>
<dbReference type="SUPFAM" id="SSF55124">
    <property type="entry name" value="Nitrite/Sulfite reductase N-terminal domain-like"/>
    <property type="match status" value="1"/>
</dbReference>
<dbReference type="Pfam" id="PF03460">
    <property type="entry name" value="NIR_SIR_ferr"/>
    <property type="match status" value="1"/>
</dbReference>
<evidence type="ECO:0000256" key="5">
    <source>
        <dbReference type="ARBA" id="ARBA00010429"/>
    </source>
</evidence>
<evidence type="ECO:0000256" key="10">
    <source>
        <dbReference type="ARBA" id="ARBA00022723"/>
    </source>
</evidence>
<dbReference type="InterPro" id="IPR023753">
    <property type="entry name" value="FAD/NAD-binding_dom"/>
</dbReference>
<evidence type="ECO:0000256" key="7">
    <source>
        <dbReference type="ARBA" id="ARBA00022617"/>
    </source>
</evidence>
<evidence type="ECO:0000256" key="14">
    <source>
        <dbReference type="ARBA" id="ARBA00023014"/>
    </source>
</evidence>
<dbReference type="NCBIfam" id="TIGR02378">
    <property type="entry name" value="nirD_assim_sml"/>
    <property type="match status" value="1"/>
</dbReference>
<dbReference type="InterPro" id="IPR018506">
    <property type="entry name" value="Cyt_B5_heme-BS"/>
</dbReference>
<dbReference type="GO" id="GO:0020037">
    <property type="term" value="F:heme binding"/>
    <property type="evidence" value="ECO:0007669"/>
    <property type="project" value="InterPro"/>
</dbReference>
<dbReference type="PROSITE" id="PS50255">
    <property type="entry name" value="CYTOCHROME_B5_2"/>
    <property type="match status" value="1"/>
</dbReference>
<dbReference type="Pfam" id="PF04324">
    <property type="entry name" value="Fer2_BFD"/>
    <property type="match status" value="1"/>
</dbReference>
<dbReference type="PRINTS" id="PR00397">
    <property type="entry name" value="SIROHAEM"/>
</dbReference>
<dbReference type="InterPro" id="IPR052034">
    <property type="entry name" value="NasD-like"/>
</dbReference>
<dbReference type="PANTHER" id="PTHR43809:SF1">
    <property type="entry name" value="NITRITE REDUCTASE (NADH) LARGE SUBUNIT"/>
    <property type="match status" value="1"/>
</dbReference>
<dbReference type="InterPro" id="IPR036136">
    <property type="entry name" value="Nit/Sulf_reduc_fer-like_dom_sf"/>
</dbReference>
<dbReference type="Gene3D" id="1.10.10.1100">
    <property type="entry name" value="BFD-like [2Fe-2S]-binding domain"/>
    <property type="match status" value="1"/>
</dbReference>
<evidence type="ECO:0000256" key="6">
    <source>
        <dbReference type="ARBA" id="ARBA00022485"/>
    </source>
</evidence>
<dbReference type="SUPFAM" id="SSF50022">
    <property type="entry name" value="ISP domain"/>
    <property type="match status" value="1"/>
</dbReference>
<dbReference type="InterPro" id="IPR006066">
    <property type="entry name" value="NO2/SO3_Rdtase_FeS/sirohaem_BS"/>
</dbReference>
<reference evidence="19" key="1">
    <citation type="submission" date="2021-02" db="EMBL/GenBank/DDBJ databases">
        <authorList>
            <person name="Dougan E. K."/>
            <person name="Rhodes N."/>
            <person name="Thang M."/>
            <person name="Chan C."/>
        </authorList>
    </citation>
    <scope>NUCLEOTIDE SEQUENCE</scope>
</reference>
<dbReference type="Gene3D" id="3.30.413.10">
    <property type="entry name" value="Sulfite Reductase Hemoprotein, domain 1"/>
    <property type="match status" value="1"/>
</dbReference>
<comment type="pathway">
    <text evidence="4">Nitrogen metabolism; nitrate reduction (assimilation).</text>
</comment>
<evidence type="ECO:0000313" key="20">
    <source>
        <dbReference type="Proteomes" id="UP000654075"/>
    </source>
</evidence>
<evidence type="ECO:0000256" key="3">
    <source>
        <dbReference type="ARBA" id="ARBA00001974"/>
    </source>
</evidence>
<dbReference type="InterPro" id="IPR017941">
    <property type="entry name" value="Rieske_2Fe-2S"/>
</dbReference>
<protein>
    <recommendedName>
        <fullName evidence="21">Pyridine nucleotide-disulfide oxidoreductase domain-containing protein 1</fullName>
    </recommendedName>
</protein>
<dbReference type="Gene3D" id="2.102.10.10">
    <property type="entry name" value="Rieske [2Fe-2S] iron-sulphur domain"/>
    <property type="match status" value="1"/>
</dbReference>
<dbReference type="SUPFAM" id="SSF51905">
    <property type="entry name" value="FAD/NAD(P)-binding domain"/>
    <property type="match status" value="2"/>
</dbReference>
<dbReference type="InterPro" id="IPR006067">
    <property type="entry name" value="NO2/SO3_Rdtase_4Fe4S_dom"/>
</dbReference>
<evidence type="ECO:0000256" key="11">
    <source>
        <dbReference type="ARBA" id="ARBA00022827"/>
    </source>
</evidence>
<dbReference type="GO" id="GO:0051537">
    <property type="term" value="F:2 iron, 2 sulfur cluster binding"/>
    <property type="evidence" value="ECO:0007669"/>
    <property type="project" value="UniProtKB-KW"/>
</dbReference>
<dbReference type="InterPro" id="IPR045854">
    <property type="entry name" value="NO2/SO3_Rdtase_4Fe4S_sf"/>
</dbReference>
<keyword evidence="20" id="KW-1185">Reference proteome</keyword>
<evidence type="ECO:0000256" key="1">
    <source>
        <dbReference type="ARBA" id="ARBA00001929"/>
    </source>
</evidence>
<dbReference type="GO" id="GO:0050660">
    <property type="term" value="F:flavin adenine dinucleotide binding"/>
    <property type="evidence" value="ECO:0007669"/>
    <property type="project" value="InterPro"/>
</dbReference>
<keyword evidence="6" id="KW-0004">4Fe-4S</keyword>
<dbReference type="PANTHER" id="PTHR43809">
    <property type="entry name" value="NITRITE REDUCTASE (NADH) LARGE SUBUNIT"/>
    <property type="match status" value="1"/>
</dbReference>
<dbReference type="Pfam" id="PF13806">
    <property type="entry name" value="Rieske_2"/>
    <property type="match status" value="1"/>
</dbReference>
<dbReference type="InterPro" id="IPR036400">
    <property type="entry name" value="Cyt_B5-like_heme/steroid_sf"/>
</dbReference>
<dbReference type="InterPro" id="IPR005117">
    <property type="entry name" value="NiRdtase/SiRdtase_haem-b_fer"/>
</dbReference>
<evidence type="ECO:0000256" key="15">
    <source>
        <dbReference type="ARBA" id="ARBA00023063"/>
    </source>
</evidence>
<feature type="domain" description="Rieske" evidence="18">
    <location>
        <begin position="1191"/>
        <end position="1292"/>
    </location>
</feature>
<evidence type="ECO:0000256" key="2">
    <source>
        <dbReference type="ARBA" id="ARBA00001966"/>
    </source>
</evidence>
<evidence type="ECO:0000259" key="18">
    <source>
        <dbReference type="PROSITE" id="PS51296"/>
    </source>
</evidence>
<dbReference type="Pfam" id="PF00173">
    <property type="entry name" value="Cyt-b5"/>
    <property type="match status" value="1"/>
</dbReference>
<keyword evidence="11" id="KW-0274">FAD</keyword>
<dbReference type="GO" id="GO:0042128">
    <property type="term" value="P:nitrate assimilation"/>
    <property type="evidence" value="ECO:0007669"/>
    <property type="project" value="UniProtKB-UniPathway"/>
</dbReference>
<dbReference type="GO" id="GO:0046872">
    <property type="term" value="F:metal ion binding"/>
    <property type="evidence" value="ECO:0007669"/>
    <property type="project" value="UniProtKB-KW"/>
</dbReference>
<dbReference type="GO" id="GO:0050661">
    <property type="term" value="F:NADP binding"/>
    <property type="evidence" value="ECO:0007669"/>
    <property type="project" value="InterPro"/>
</dbReference>
<dbReference type="OrthoDB" id="432169at2759"/>
<dbReference type="Proteomes" id="UP000654075">
    <property type="component" value="Unassembled WGS sequence"/>
</dbReference>
<dbReference type="PRINTS" id="PR00368">
    <property type="entry name" value="FADPNR"/>
</dbReference>
<dbReference type="SUPFAM" id="SSF55856">
    <property type="entry name" value="Cytochrome b5-like heme/steroid binding domain"/>
    <property type="match status" value="1"/>
</dbReference>
<comment type="caution">
    <text evidence="19">The sequence shown here is derived from an EMBL/GenBank/DDBJ whole genome shotgun (WGS) entry which is preliminary data.</text>
</comment>
<dbReference type="UniPathway" id="UPA00653"/>
<keyword evidence="13" id="KW-0408">Iron</keyword>
<dbReference type="PROSITE" id="PS51296">
    <property type="entry name" value="RIESKE"/>
    <property type="match status" value="1"/>
</dbReference>
<dbReference type="Gene3D" id="3.50.50.60">
    <property type="entry name" value="FAD/NAD(P)-binding domain"/>
    <property type="match status" value="2"/>
</dbReference>
<dbReference type="InterPro" id="IPR012744">
    <property type="entry name" value="Nitri_red_NirB"/>
</dbReference>
<dbReference type="EMBL" id="CAJNNV010001522">
    <property type="protein sequence ID" value="CAE8585233.1"/>
    <property type="molecule type" value="Genomic_DNA"/>
</dbReference>
<accession>A0A813DEK0</accession>
<dbReference type="Pfam" id="PF07992">
    <property type="entry name" value="Pyr_redox_2"/>
    <property type="match status" value="1"/>
</dbReference>
<dbReference type="PRINTS" id="PR00411">
    <property type="entry name" value="PNDRDTASEI"/>
</dbReference>
<comment type="cofactor">
    <cofactor evidence="2">
        <name>[4Fe-4S] cluster</name>
        <dbReference type="ChEBI" id="CHEBI:49883"/>
    </cofactor>
</comment>
<evidence type="ECO:0008006" key="21">
    <source>
        <dbReference type="Google" id="ProtNLM"/>
    </source>
</evidence>
<dbReference type="SMART" id="SM01117">
    <property type="entry name" value="Cyt-b5"/>
    <property type="match status" value="1"/>
</dbReference>
<dbReference type="GO" id="GO:0051539">
    <property type="term" value="F:4 iron, 4 sulfur cluster binding"/>
    <property type="evidence" value="ECO:0007669"/>
    <property type="project" value="UniProtKB-KW"/>
</dbReference>
<evidence type="ECO:0000256" key="12">
    <source>
        <dbReference type="ARBA" id="ARBA00023002"/>
    </source>
</evidence>